<dbReference type="Gene3D" id="2.60.120.620">
    <property type="entry name" value="q2cbj1_9rhob like domain"/>
    <property type="match status" value="1"/>
</dbReference>
<protein>
    <recommendedName>
        <fullName evidence="2">Phytanoyl-CoA dioxygenase</fullName>
    </recommendedName>
</protein>
<gene>
    <name evidence="1" type="ORF">METZ01_LOCUS146407</name>
</gene>
<dbReference type="Pfam" id="PF05721">
    <property type="entry name" value="PhyH"/>
    <property type="match status" value="1"/>
</dbReference>
<dbReference type="AlphaFoldDB" id="A0A381ZXW7"/>
<organism evidence="1">
    <name type="scientific">marine metagenome</name>
    <dbReference type="NCBI Taxonomy" id="408172"/>
    <lineage>
        <taxon>unclassified sequences</taxon>
        <taxon>metagenomes</taxon>
        <taxon>ecological metagenomes</taxon>
    </lineage>
</organism>
<reference evidence="1" key="1">
    <citation type="submission" date="2018-05" db="EMBL/GenBank/DDBJ databases">
        <authorList>
            <person name="Lanie J.A."/>
            <person name="Ng W.-L."/>
            <person name="Kazmierczak K.M."/>
            <person name="Andrzejewski T.M."/>
            <person name="Davidsen T.M."/>
            <person name="Wayne K.J."/>
            <person name="Tettelin H."/>
            <person name="Glass J.I."/>
            <person name="Rusch D."/>
            <person name="Podicherti R."/>
            <person name="Tsui H.-C.T."/>
            <person name="Winkler M.E."/>
        </authorList>
    </citation>
    <scope>NUCLEOTIDE SEQUENCE</scope>
</reference>
<proteinExistence type="predicted"/>
<dbReference type="InterPro" id="IPR008775">
    <property type="entry name" value="Phytyl_CoA_dOase-like"/>
</dbReference>
<dbReference type="SUPFAM" id="SSF51197">
    <property type="entry name" value="Clavaminate synthase-like"/>
    <property type="match status" value="1"/>
</dbReference>
<dbReference type="PANTHER" id="PTHR20883:SF14">
    <property type="entry name" value="PHYTANOYL-COA DIOXYGENASE"/>
    <property type="match status" value="1"/>
</dbReference>
<dbReference type="PANTHER" id="PTHR20883">
    <property type="entry name" value="PHYTANOYL-COA DIOXYGENASE DOMAIN CONTAINING 1"/>
    <property type="match status" value="1"/>
</dbReference>
<name>A0A381ZXW7_9ZZZZ</name>
<dbReference type="EMBL" id="UINC01022925">
    <property type="protein sequence ID" value="SVA93553.1"/>
    <property type="molecule type" value="Genomic_DNA"/>
</dbReference>
<evidence type="ECO:0008006" key="2">
    <source>
        <dbReference type="Google" id="ProtNLM"/>
    </source>
</evidence>
<evidence type="ECO:0000313" key="1">
    <source>
        <dbReference type="EMBL" id="SVA93553.1"/>
    </source>
</evidence>
<accession>A0A381ZXW7</accession>
<sequence>MLSADQLELFNHNGYLVVEHVLEDSDLEPLEMEYDSLLDDYAKKLYRQGEIESPFSKYDFAERFARVISQYPDCIDRMNISLPLINGKIDLEQFHAHTGPAVFGLLRNPKILDVVESVIGPEIASSPVQQMRIKPPLSELADVSITHSGVGNTTWHQDTVAVLPEAEDTNQLTVWIAVTEANEENGCLVSIPGSHLEGAHRHIPGEIPREPSVPAEIIGGRTGNALPVARGGIIIFHKQNIHRSKVNRSNSLRWSLDVRYHPVGQASGRPAFPGFIARSRANPDSELRDPQLWNQMWQDARMRIIRGEYQGPIFKDWNA</sequence>